<protein>
    <recommendedName>
        <fullName evidence="6 15">Aspartate-semialdehyde dehydrogenase</fullName>
        <shortName evidence="15">ASA dehydrogenase</shortName>
        <shortName evidence="15">ASADH</shortName>
        <ecNumber evidence="6 15">1.2.1.11</ecNumber>
    </recommendedName>
    <alternativeName>
        <fullName evidence="15">Aspartate-beta-semialdehyde dehydrogenase</fullName>
    </alternativeName>
</protein>
<keyword evidence="12 15" id="KW-0457">Lysine biosynthesis</keyword>
<comment type="pathway">
    <text evidence="1 15">Amino-acid biosynthesis; L-methionine biosynthesis via de novo pathway; L-homoserine from L-aspartate: step 2/3.</text>
</comment>
<dbReference type="GO" id="GO:0071266">
    <property type="term" value="P:'de novo' L-methionine biosynthetic process"/>
    <property type="evidence" value="ECO:0007669"/>
    <property type="project" value="UniProtKB-UniRule"/>
</dbReference>
<evidence type="ECO:0000259" key="17">
    <source>
        <dbReference type="SMART" id="SM00859"/>
    </source>
</evidence>
<evidence type="ECO:0000256" key="5">
    <source>
        <dbReference type="ARBA" id="ARBA00011738"/>
    </source>
</evidence>
<evidence type="ECO:0000256" key="7">
    <source>
        <dbReference type="ARBA" id="ARBA00022605"/>
    </source>
</evidence>
<feature type="binding site" evidence="15">
    <location>
        <position position="234"/>
    </location>
    <ligand>
        <name>substrate</name>
    </ligand>
</feature>
<keyword evidence="10 15" id="KW-0220">Diaminopimelate biosynthesis</keyword>
<evidence type="ECO:0000256" key="3">
    <source>
        <dbReference type="ARBA" id="ARBA00005097"/>
    </source>
</evidence>
<evidence type="ECO:0000256" key="11">
    <source>
        <dbReference type="ARBA" id="ARBA00023002"/>
    </source>
</evidence>
<dbReference type="SUPFAM" id="SSF55347">
    <property type="entry name" value="Glyceraldehyde-3-phosphate dehydrogenase-like, C-terminal domain"/>
    <property type="match status" value="1"/>
</dbReference>
<dbReference type="GO" id="GO:0050661">
    <property type="term" value="F:NADP binding"/>
    <property type="evidence" value="ECO:0007669"/>
    <property type="project" value="UniProtKB-UniRule"/>
</dbReference>
<evidence type="ECO:0000256" key="4">
    <source>
        <dbReference type="ARBA" id="ARBA00010584"/>
    </source>
</evidence>
<keyword evidence="9 15" id="KW-0521">NADP</keyword>
<evidence type="ECO:0000256" key="6">
    <source>
        <dbReference type="ARBA" id="ARBA00013120"/>
    </source>
</evidence>
<feature type="active site" description="Proton acceptor" evidence="15 16">
    <location>
        <position position="241"/>
    </location>
</feature>
<dbReference type="GO" id="GO:0019877">
    <property type="term" value="P:diaminopimelate biosynthetic process"/>
    <property type="evidence" value="ECO:0007669"/>
    <property type="project" value="UniProtKB-UniRule"/>
</dbReference>
<comment type="function">
    <text evidence="15">Catalyzes the NADPH-dependent formation of L-aspartate-semialdehyde (L-ASA) by the reductive dephosphorylation of L-aspartyl-4-phosphate.</text>
</comment>
<dbReference type="HAMAP" id="MF_02121">
    <property type="entry name" value="ASADH"/>
    <property type="match status" value="1"/>
</dbReference>
<dbReference type="EC" id="1.2.1.11" evidence="6 15"/>
<evidence type="ECO:0000256" key="1">
    <source>
        <dbReference type="ARBA" id="ARBA00005021"/>
    </source>
</evidence>
<dbReference type="GO" id="GO:0046983">
    <property type="term" value="F:protein dimerization activity"/>
    <property type="evidence" value="ECO:0007669"/>
    <property type="project" value="InterPro"/>
</dbReference>
<proteinExistence type="inferred from homology"/>
<dbReference type="PIRSF" id="PIRSF000148">
    <property type="entry name" value="ASA_dh"/>
    <property type="match status" value="1"/>
</dbReference>
<dbReference type="InterPro" id="IPR000534">
    <property type="entry name" value="Semialdehyde_DH_NAD-bd"/>
</dbReference>
<evidence type="ECO:0000313" key="18">
    <source>
        <dbReference type="EMBL" id="MBI4252139.1"/>
    </source>
</evidence>
<evidence type="ECO:0000256" key="10">
    <source>
        <dbReference type="ARBA" id="ARBA00022915"/>
    </source>
</evidence>
<dbReference type="GO" id="GO:0009089">
    <property type="term" value="P:lysine biosynthetic process via diaminopimelate"/>
    <property type="evidence" value="ECO:0007669"/>
    <property type="project" value="UniProtKB-UniRule"/>
</dbReference>
<dbReference type="Pfam" id="PF02774">
    <property type="entry name" value="Semialdhyde_dhC"/>
    <property type="match status" value="1"/>
</dbReference>
<dbReference type="Gene3D" id="3.40.50.720">
    <property type="entry name" value="NAD(P)-binding Rossmann-like Domain"/>
    <property type="match status" value="1"/>
</dbReference>
<dbReference type="GO" id="GO:0009088">
    <property type="term" value="P:threonine biosynthetic process"/>
    <property type="evidence" value="ECO:0007669"/>
    <property type="project" value="UniProtKB-UniRule"/>
</dbReference>
<keyword evidence="7 15" id="KW-0028">Amino-acid biosynthesis</keyword>
<comment type="pathway">
    <text evidence="2 15">Amino-acid biosynthesis; L-lysine biosynthesis via DAP pathway; (S)-tetrahydrodipicolinate from L-aspartate: step 2/4.</text>
</comment>
<keyword evidence="8 15" id="KW-0791">Threonine biosynthesis</keyword>
<feature type="active site" description="Acyl-thioester intermediate" evidence="15 16">
    <location>
        <position position="128"/>
    </location>
</feature>
<sequence>MGLRVAVAGATGAVGREMLRILEERAFPAQEVAALASERSEGKSLPYRGGELRVRRLAHEAFEGVGLALFSAGAPRSLEFAPSAVKAGAVVVDNSSAFRMDPGVPLVVPEVNPGALRAHKGIIANPNCSTIQMVAVLKPLHDAARIKRVVVSTYQAVSGAGQAAIDELERQVEARAQGRESRPAKFPHAIAFNCLPQIDVFLEGGETKEERKMVDETRKIMGLPDLPVSATCVRVPVVNAHSESVNVEFERPITPERARELLSRAPGVQVVDETAKSAYPMPIVASGRDPVYVGRVRRDPSAPHALNLWIVADNLRKGAALNAVQIGELLLAKGLLRVRAA</sequence>
<keyword evidence="13 15" id="KW-0486">Methionine biosynthesis</keyword>
<evidence type="ECO:0000256" key="12">
    <source>
        <dbReference type="ARBA" id="ARBA00023154"/>
    </source>
</evidence>
<dbReference type="SMART" id="SM00859">
    <property type="entry name" value="Semialdhyde_dh"/>
    <property type="match status" value="1"/>
</dbReference>
<evidence type="ECO:0000256" key="9">
    <source>
        <dbReference type="ARBA" id="ARBA00022857"/>
    </source>
</evidence>
<dbReference type="PANTHER" id="PTHR46278">
    <property type="entry name" value="DEHYDROGENASE, PUTATIVE-RELATED"/>
    <property type="match status" value="1"/>
</dbReference>
<evidence type="ECO:0000256" key="15">
    <source>
        <dbReference type="HAMAP-Rule" id="MF_02121"/>
    </source>
</evidence>
<evidence type="ECO:0000256" key="13">
    <source>
        <dbReference type="ARBA" id="ARBA00023167"/>
    </source>
</evidence>
<dbReference type="GO" id="GO:0051287">
    <property type="term" value="F:NAD binding"/>
    <property type="evidence" value="ECO:0007669"/>
    <property type="project" value="InterPro"/>
</dbReference>
<feature type="binding site" evidence="15">
    <location>
        <position position="314"/>
    </location>
    <ligand>
        <name>NADP(+)</name>
        <dbReference type="ChEBI" id="CHEBI:58349"/>
    </ligand>
</feature>
<dbReference type="NCBIfam" id="TIGR01296">
    <property type="entry name" value="asd_B"/>
    <property type="match status" value="1"/>
</dbReference>
<comment type="caution">
    <text evidence="18">The sequence shown here is derived from an EMBL/GenBank/DDBJ whole genome shotgun (WGS) entry which is preliminary data.</text>
</comment>
<feature type="domain" description="Semialdehyde dehydrogenase NAD-binding" evidence="17">
    <location>
        <begin position="4"/>
        <end position="119"/>
    </location>
</feature>
<comment type="subunit">
    <text evidence="5 15">Homodimer.</text>
</comment>
<dbReference type="InterPro" id="IPR012280">
    <property type="entry name" value="Semialdhyde_DH_dimer_dom"/>
</dbReference>
<reference evidence="18" key="1">
    <citation type="submission" date="2020-07" db="EMBL/GenBank/DDBJ databases">
        <title>Huge and variable diversity of episymbiotic CPR bacteria and DPANN archaea in groundwater ecosystems.</title>
        <authorList>
            <person name="He C.Y."/>
            <person name="Keren R."/>
            <person name="Whittaker M."/>
            <person name="Farag I.F."/>
            <person name="Doudna J."/>
            <person name="Cate J.H.D."/>
            <person name="Banfield J.F."/>
        </authorList>
    </citation>
    <scope>NUCLEOTIDE SEQUENCE</scope>
    <source>
        <strain evidence="18">NC_groundwater_1370_Ag_S-0.2um_69_93</strain>
    </source>
</reference>
<dbReference type="PANTHER" id="PTHR46278:SF2">
    <property type="entry name" value="ASPARTATE-SEMIALDEHYDE DEHYDROGENASE"/>
    <property type="match status" value="1"/>
</dbReference>
<dbReference type="InterPro" id="IPR036291">
    <property type="entry name" value="NAD(P)-bd_dom_sf"/>
</dbReference>
<dbReference type="Pfam" id="PF01118">
    <property type="entry name" value="Semialdhyde_dh"/>
    <property type="match status" value="1"/>
</dbReference>
<dbReference type="Gene3D" id="3.30.360.10">
    <property type="entry name" value="Dihydrodipicolinate Reductase, domain 2"/>
    <property type="match status" value="1"/>
</dbReference>
<dbReference type="EMBL" id="JACQRX010000294">
    <property type="protein sequence ID" value="MBI4252139.1"/>
    <property type="molecule type" value="Genomic_DNA"/>
</dbReference>
<evidence type="ECO:0000313" key="19">
    <source>
        <dbReference type="Proteomes" id="UP000752292"/>
    </source>
</evidence>
<dbReference type="Proteomes" id="UP000752292">
    <property type="component" value="Unassembled WGS sequence"/>
</dbReference>
<gene>
    <name evidence="15" type="primary">asd</name>
    <name evidence="18" type="ORF">HY618_06730</name>
</gene>
<dbReference type="GO" id="GO:0009097">
    <property type="term" value="P:isoleucine biosynthetic process"/>
    <property type="evidence" value="ECO:0007669"/>
    <property type="project" value="UniProtKB-UniRule"/>
</dbReference>
<evidence type="ECO:0000256" key="8">
    <source>
        <dbReference type="ARBA" id="ARBA00022697"/>
    </source>
</evidence>
<comment type="caution">
    <text evidence="15">Lacks conserved residue(s) required for the propagation of feature annotation.</text>
</comment>
<comment type="similarity">
    <text evidence="4 15">Belongs to the aspartate-semialdehyde dehydrogenase family.</text>
</comment>
<feature type="binding site" evidence="15">
    <location>
        <begin position="158"/>
        <end position="159"/>
    </location>
    <ligand>
        <name>NADP(+)</name>
        <dbReference type="ChEBI" id="CHEBI:58349"/>
    </ligand>
</feature>
<dbReference type="NCBIfam" id="NF011456">
    <property type="entry name" value="PRK14874.1"/>
    <property type="match status" value="1"/>
</dbReference>
<accession>A0A932ZVB4</accession>
<feature type="binding site" evidence="15">
    <location>
        <position position="99"/>
    </location>
    <ligand>
        <name>phosphate</name>
        <dbReference type="ChEBI" id="CHEBI:43474"/>
    </ligand>
</feature>
<feature type="binding site" evidence="15">
    <location>
        <begin position="11"/>
        <end position="14"/>
    </location>
    <ligand>
        <name>NADP(+)</name>
        <dbReference type="ChEBI" id="CHEBI:58349"/>
    </ligand>
</feature>
<name>A0A932ZVB4_UNCTE</name>
<evidence type="ECO:0000256" key="2">
    <source>
        <dbReference type="ARBA" id="ARBA00005076"/>
    </source>
</evidence>
<evidence type="ECO:0000256" key="14">
    <source>
        <dbReference type="ARBA" id="ARBA00047891"/>
    </source>
</evidence>
<comment type="catalytic activity">
    <reaction evidence="14 15">
        <text>L-aspartate 4-semialdehyde + phosphate + NADP(+) = 4-phospho-L-aspartate + NADPH + H(+)</text>
        <dbReference type="Rhea" id="RHEA:24284"/>
        <dbReference type="ChEBI" id="CHEBI:15378"/>
        <dbReference type="ChEBI" id="CHEBI:43474"/>
        <dbReference type="ChEBI" id="CHEBI:57535"/>
        <dbReference type="ChEBI" id="CHEBI:57783"/>
        <dbReference type="ChEBI" id="CHEBI:58349"/>
        <dbReference type="ChEBI" id="CHEBI:537519"/>
        <dbReference type="EC" id="1.2.1.11"/>
    </reaction>
</comment>
<comment type="pathway">
    <text evidence="3 15">Amino-acid biosynthesis; L-threonine biosynthesis; L-threonine from L-aspartate: step 2/5.</text>
</comment>
<dbReference type="InterPro" id="IPR012080">
    <property type="entry name" value="Asp_semialdehyde_DH"/>
</dbReference>
<dbReference type="InterPro" id="IPR005986">
    <property type="entry name" value="Asp_semialdehyde_DH_beta"/>
</dbReference>
<dbReference type="GO" id="GO:0004073">
    <property type="term" value="F:aspartate-semialdehyde dehydrogenase activity"/>
    <property type="evidence" value="ECO:0007669"/>
    <property type="project" value="UniProtKB-UniRule"/>
</dbReference>
<dbReference type="CDD" id="cd02316">
    <property type="entry name" value="VcASADH2_like_N"/>
    <property type="match status" value="1"/>
</dbReference>
<feature type="binding site" evidence="15">
    <location>
        <begin position="39"/>
        <end position="40"/>
    </location>
    <ligand>
        <name>NADP(+)</name>
        <dbReference type="ChEBI" id="CHEBI:58349"/>
    </ligand>
</feature>
<organism evidence="18 19">
    <name type="scientific">Tectimicrobiota bacterium</name>
    <dbReference type="NCBI Taxonomy" id="2528274"/>
    <lineage>
        <taxon>Bacteria</taxon>
        <taxon>Pseudomonadati</taxon>
        <taxon>Nitrospinota/Tectimicrobiota group</taxon>
        <taxon>Candidatus Tectimicrobiota</taxon>
    </lineage>
</organism>
<keyword evidence="11 15" id="KW-0560">Oxidoreductase</keyword>
<feature type="binding site" evidence="15">
    <location>
        <position position="155"/>
    </location>
    <ligand>
        <name>substrate</name>
    </ligand>
</feature>
<dbReference type="CDD" id="cd18131">
    <property type="entry name" value="ASADH_C_bac_euk_like"/>
    <property type="match status" value="1"/>
</dbReference>
<dbReference type="AlphaFoldDB" id="A0A932ZVB4"/>
<evidence type="ECO:0000256" key="16">
    <source>
        <dbReference type="PIRSR" id="PIRSR000148-1"/>
    </source>
</evidence>
<dbReference type="SUPFAM" id="SSF51735">
    <property type="entry name" value="NAD(P)-binding Rossmann-fold domains"/>
    <property type="match status" value="1"/>
</dbReference>